<dbReference type="SUPFAM" id="SSF58038">
    <property type="entry name" value="SNARE fusion complex"/>
    <property type="match status" value="1"/>
</dbReference>
<dbReference type="EMBL" id="HG693659">
    <property type="protein sequence ID" value="CDI85313.1"/>
    <property type="molecule type" value="Genomic_DNA"/>
</dbReference>
<gene>
    <name evidence="9" type="ORF">EPH_0015160</name>
</gene>
<keyword evidence="6" id="KW-0812">Transmembrane</keyword>
<feature type="domain" description="V-SNARE coiled-coil homology" evidence="8">
    <location>
        <begin position="135"/>
        <end position="195"/>
    </location>
</feature>
<dbReference type="PANTHER" id="PTHR21136:SF168">
    <property type="entry name" value="VESICLE-ASSOCIATED MEMBRANE PROTEIN 9"/>
    <property type="match status" value="1"/>
</dbReference>
<proteinExistence type="inferred from homology"/>
<evidence type="ECO:0000256" key="2">
    <source>
        <dbReference type="ARBA" id="ARBA00023136"/>
    </source>
</evidence>
<dbReference type="InterPro" id="IPR011012">
    <property type="entry name" value="Longin-like_dom_sf"/>
</dbReference>
<dbReference type="CDD" id="cd14824">
    <property type="entry name" value="Longin"/>
    <property type="match status" value="1"/>
</dbReference>
<feature type="region of interest" description="Disordered" evidence="5">
    <location>
        <begin position="217"/>
        <end position="238"/>
    </location>
</feature>
<dbReference type="OrthoDB" id="248747at2759"/>
<dbReference type="InterPro" id="IPR051097">
    <property type="entry name" value="Synaptobrevin-like_transport"/>
</dbReference>
<dbReference type="VEuPathDB" id="ToxoDB:EPH_0015160"/>
<keyword evidence="4" id="KW-0175">Coiled coil</keyword>
<accession>U6H1F6</accession>
<dbReference type="FunFam" id="3.30.450.50:FF:000015">
    <property type="entry name" value="Synaptobrevin 2 isoform 1"/>
    <property type="match status" value="1"/>
</dbReference>
<dbReference type="PROSITE" id="PS50859">
    <property type="entry name" value="LONGIN"/>
    <property type="match status" value="1"/>
</dbReference>
<dbReference type="SUPFAM" id="SSF64356">
    <property type="entry name" value="SNARE-like"/>
    <property type="match status" value="1"/>
</dbReference>
<organism evidence="9 10">
    <name type="scientific">Eimeria praecox</name>
    <dbReference type="NCBI Taxonomy" id="51316"/>
    <lineage>
        <taxon>Eukaryota</taxon>
        <taxon>Sar</taxon>
        <taxon>Alveolata</taxon>
        <taxon>Apicomplexa</taxon>
        <taxon>Conoidasida</taxon>
        <taxon>Coccidia</taxon>
        <taxon>Eucoccidiorida</taxon>
        <taxon>Eimeriorina</taxon>
        <taxon>Eimeriidae</taxon>
        <taxon>Eimeria</taxon>
    </lineage>
</organism>
<dbReference type="AlphaFoldDB" id="U6H1F6"/>
<evidence type="ECO:0000259" key="8">
    <source>
        <dbReference type="PROSITE" id="PS50892"/>
    </source>
</evidence>
<feature type="transmembrane region" description="Helical" evidence="6">
    <location>
        <begin position="192"/>
        <end position="211"/>
    </location>
</feature>
<dbReference type="CDD" id="cd15843">
    <property type="entry name" value="R-SNARE"/>
    <property type="match status" value="1"/>
</dbReference>
<protein>
    <submittedName>
        <fullName evidence="9">Uncharacterized protein</fullName>
    </submittedName>
</protein>
<keyword evidence="10" id="KW-1185">Reference proteome</keyword>
<feature type="domain" description="Longin" evidence="7">
    <location>
        <begin position="17"/>
        <end position="120"/>
    </location>
</feature>
<dbReference type="PROSITE" id="PS50892">
    <property type="entry name" value="V_SNARE"/>
    <property type="match status" value="1"/>
</dbReference>
<keyword evidence="2 6" id="KW-0472">Membrane</keyword>
<dbReference type="Pfam" id="PF00957">
    <property type="entry name" value="Synaptobrevin"/>
    <property type="match status" value="1"/>
</dbReference>
<dbReference type="Pfam" id="PF13774">
    <property type="entry name" value="Longin"/>
    <property type="match status" value="1"/>
</dbReference>
<evidence type="ECO:0000256" key="3">
    <source>
        <dbReference type="ARBA" id="ARBA00046280"/>
    </source>
</evidence>
<comment type="similarity">
    <text evidence="1">Belongs to the synaptobrevin family.</text>
</comment>
<evidence type="ECO:0000256" key="1">
    <source>
        <dbReference type="ARBA" id="ARBA00008025"/>
    </source>
</evidence>
<dbReference type="SMART" id="SM01270">
    <property type="entry name" value="Longin"/>
    <property type="match status" value="1"/>
</dbReference>
<evidence type="ECO:0000256" key="4">
    <source>
        <dbReference type="PROSITE-ProRule" id="PRU00290"/>
    </source>
</evidence>
<dbReference type="InterPro" id="IPR010908">
    <property type="entry name" value="Longin_dom"/>
</dbReference>
<keyword evidence="6" id="KW-1133">Transmembrane helix</keyword>
<sequence>MSKEKEKTSTMPLIYALIARGNVVLCEYANSDGNFPTITRLLLCRLPKDKQRMSYKYDRYVFHYIMSEGLTFLTMADEDAGFALPFDFLEAVKQQFLPQHREAAKTGIALSLQGDFENTLKSMLDSFNSHQTLGDFRQIRTQIDGIHSVMMDSIDKILQRGERIDLLAYQSEQLNQEAVTFRRQARRLKNALWWRNARIIAMVIGIISAAVQQQHYQREQRQQNHRSNAAAASAASAA</sequence>
<evidence type="ECO:0000256" key="6">
    <source>
        <dbReference type="SAM" id="Phobius"/>
    </source>
</evidence>
<dbReference type="GO" id="GO:0012505">
    <property type="term" value="C:endomembrane system"/>
    <property type="evidence" value="ECO:0007669"/>
    <property type="project" value="UniProtKB-SubCell"/>
</dbReference>
<dbReference type="Gene3D" id="3.30.450.50">
    <property type="entry name" value="Longin domain"/>
    <property type="match status" value="1"/>
</dbReference>
<evidence type="ECO:0000313" key="9">
    <source>
        <dbReference type="EMBL" id="CDI85313.1"/>
    </source>
</evidence>
<dbReference type="PANTHER" id="PTHR21136">
    <property type="entry name" value="SNARE PROTEINS"/>
    <property type="match status" value="1"/>
</dbReference>
<reference evidence="9" key="2">
    <citation type="submission" date="2013-10" db="EMBL/GenBank/DDBJ databases">
        <authorList>
            <person name="Aslett M."/>
        </authorList>
    </citation>
    <scope>NUCLEOTIDE SEQUENCE [LARGE SCALE GENOMIC DNA]</scope>
    <source>
        <strain evidence="9">Houghton</strain>
    </source>
</reference>
<dbReference type="Proteomes" id="UP000018201">
    <property type="component" value="Unassembled WGS sequence"/>
</dbReference>
<evidence type="ECO:0000259" key="7">
    <source>
        <dbReference type="PROSITE" id="PS50859"/>
    </source>
</evidence>
<name>U6H1F6_9EIME</name>
<dbReference type="Gene3D" id="1.20.5.110">
    <property type="match status" value="1"/>
</dbReference>
<feature type="compositionally biased region" description="Low complexity" evidence="5">
    <location>
        <begin position="225"/>
        <end position="238"/>
    </location>
</feature>
<evidence type="ECO:0000256" key="5">
    <source>
        <dbReference type="SAM" id="MobiDB-lite"/>
    </source>
</evidence>
<evidence type="ECO:0000313" key="10">
    <source>
        <dbReference type="Proteomes" id="UP000018201"/>
    </source>
</evidence>
<comment type="subcellular location">
    <subcellularLocation>
        <location evidence="3">Endomembrane system</location>
        <topology evidence="3">Single-pass type IV membrane protein</topology>
    </subcellularLocation>
</comment>
<reference evidence="9" key="1">
    <citation type="submission" date="2013-10" db="EMBL/GenBank/DDBJ databases">
        <title>Genomic analysis of the causative agents of coccidiosis in chickens.</title>
        <authorList>
            <person name="Reid A.J."/>
            <person name="Blake D."/>
            <person name="Billington K."/>
            <person name="Browne H."/>
            <person name="Dunn M."/>
            <person name="Hung S."/>
            <person name="Kawahara F."/>
            <person name="Miranda-Saavedra D."/>
            <person name="Mourier T."/>
            <person name="Nagra H."/>
            <person name="Otto T.D."/>
            <person name="Rawlings N."/>
            <person name="Sanchez A."/>
            <person name="Sanders M."/>
            <person name="Subramaniam C."/>
            <person name="Tay Y."/>
            <person name="Dear P."/>
            <person name="Doerig C."/>
            <person name="Gruber A."/>
            <person name="Parkinson J."/>
            <person name="Shirley M."/>
            <person name="Wan K.L."/>
            <person name="Berriman M."/>
            <person name="Tomley F."/>
            <person name="Pain A."/>
        </authorList>
    </citation>
    <scope>NUCLEOTIDE SEQUENCE [LARGE SCALE GENOMIC DNA]</scope>
    <source>
        <strain evidence="9">Houghton</strain>
    </source>
</reference>
<dbReference type="InterPro" id="IPR042855">
    <property type="entry name" value="V_SNARE_CC"/>
</dbReference>